<keyword evidence="4" id="KW-0812">Transmembrane</keyword>
<dbReference type="NCBIfam" id="NF009727">
    <property type="entry name" value="PRK13254.1-1"/>
    <property type="match status" value="1"/>
</dbReference>
<dbReference type="Gene3D" id="2.40.50.140">
    <property type="entry name" value="Nucleic acid-binding proteins"/>
    <property type="match status" value="1"/>
</dbReference>
<keyword evidence="7" id="KW-1133">Transmembrane helix</keyword>
<evidence type="ECO:0000256" key="1">
    <source>
        <dbReference type="ARBA" id="ARBA00004533"/>
    </source>
</evidence>
<name>A0A3B0Y737_9ZZZZ</name>
<keyword evidence="8" id="KW-0408">Iron</keyword>
<dbReference type="SUPFAM" id="SSF82093">
    <property type="entry name" value="Heme chaperone CcmE"/>
    <property type="match status" value="1"/>
</dbReference>
<evidence type="ECO:0000256" key="7">
    <source>
        <dbReference type="ARBA" id="ARBA00022989"/>
    </source>
</evidence>
<evidence type="ECO:0000313" key="10">
    <source>
        <dbReference type="EMBL" id="VAW76578.1"/>
    </source>
</evidence>
<keyword evidence="2" id="KW-1003">Cell membrane</keyword>
<dbReference type="InterPro" id="IPR036127">
    <property type="entry name" value="CcmE-like_sf"/>
</dbReference>
<keyword evidence="5" id="KW-0479">Metal-binding</keyword>
<dbReference type="GO" id="GO:0020037">
    <property type="term" value="F:heme binding"/>
    <property type="evidence" value="ECO:0007669"/>
    <property type="project" value="InterPro"/>
</dbReference>
<dbReference type="AlphaFoldDB" id="A0A3B0Y737"/>
<evidence type="ECO:0000256" key="3">
    <source>
        <dbReference type="ARBA" id="ARBA00022617"/>
    </source>
</evidence>
<sequence length="151" mass="16364">MNPARRKRLILIGLMVTGVAVAVGFALNAFNQNLMFFYAPSEVVAGEAPTDHPFRLGGMVTTGSVKRLPNGLTTRFDVTDNIKTVTIEYTGILPDLFREGQGIVSHGKLNTDGVFIADEVLAKHDENYMPPEVAAALEKSKQIKAAEGYTP</sequence>
<reference evidence="10" key="1">
    <citation type="submission" date="2018-06" db="EMBL/GenBank/DDBJ databases">
        <authorList>
            <person name="Zhirakovskaya E."/>
        </authorList>
    </citation>
    <scope>NUCLEOTIDE SEQUENCE</scope>
</reference>
<comment type="subcellular location">
    <subcellularLocation>
        <location evidence="1">Cell inner membrane</location>
    </subcellularLocation>
</comment>
<proteinExistence type="inferred from homology"/>
<dbReference type="FunFam" id="2.40.50.140:FF:000104">
    <property type="entry name" value="Cytochrome c-type biogenesis protein CcmE"/>
    <property type="match status" value="1"/>
</dbReference>
<evidence type="ECO:0000256" key="6">
    <source>
        <dbReference type="ARBA" id="ARBA00022748"/>
    </source>
</evidence>
<dbReference type="PANTHER" id="PTHR34128:SF2">
    <property type="entry name" value="CYTOCHROME C-TYPE BIOGENESIS PROTEIN CCME HOMOLOG, MITOCHONDRIAL"/>
    <property type="match status" value="1"/>
</dbReference>
<keyword evidence="3" id="KW-0349">Heme</keyword>
<dbReference type="Pfam" id="PF03100">
    <property type="entry name" value="CcmE"/>
    <property type="match status" value="1"/>
</dbReference>
<dbReference type="PANTHER" id="PTHR34128">
    <property type="entry name" value="CYTOCHROME C-TYPE BIOGENESIS PROTEIN CCME HOMOLOG, MITOCHONDRIAL"/>
    <property type="match status" value="1"/>
</dbReference>
<evidence type="ECO:0000256" key="8">
    <source>
        <dbReference type="ARBA" id="ARBA00023004"/>
    </source>
</evidence>
<evidence type="ECO:0000256" key="5">
    <source>
        <dbReference type="ARBA" id="ARBA00022723"/>
    </source>
</evidence>
<dbReference type="InterPro" id="IPR012340">
    <property type="entry name" value="NA-bd_OB-fold"/>
</dbReference>
<dbReference type="HAMAP" id="MF_01959">
    <property type="entry name" value="CcmE"/>
    <property type="match status" value="1"/>
</dbReference>
<dbReference type="NCBIfam" id="NF009729">
    <property type="entry name" value="PRK13254.1-3"/>
    <property type="match status" value="1"/>
</dbReference>
<protein>
    <submittedName>
        <fullName evidence="10">Cytochrome c-type biogenesis protein CcmE, heme chaperone</fullName>
    </submittedName>
</protein>
<keyword evidence="6" id="KW-0201">Cytochrome c-type biogenesis</keyword>
<dbReference type="NCBIfam" id="NF009731">
    <property type="entry name" value="PRK13254.1-5"/>
    <property type="match status" value="1"/>
</dbReference>
<dbReference type="GO" id="GO:0017003">
    <property type="term" value="P:protein-heme linkage"/>
    <property type="evidence" value="ECO:0007669"/>
    <property type="project" value="InterPro"/>
</dbReference>
<evidence type="ECO:0000256" key="4">
    <source>
        <dbReference type="ARBA" id="ARBA00022692"/>
    </source>
</evidence>
<accession>A0A3B0Y737</accession>
<dbReference type="EMBL" id="UOFN01000061">
    <property type="protein sequence ID" value="VAW76578.1"/>
    <property type="molecule type" value="Genomic_DNA"/>
</dbReference>
<dbReference type="GO" id="GO:0005886">
    <property type="term" value="C:plasma membrane"/>
    <property type="evidence" value="ECO:0007669"/>
    <property type="project" value="UniProtKB-SubCell"/>
</dbReference>
<dbReference type="InterPro" id="IPR004329">
    <property type="entry name" value="CcmE"/>
</dbReference>
<gene>
    <name evidence="10" type="ORF">MNBD_GAMMA15-441</name>
</gene>
<evidence type="ECO:0000256" key="9">
    <source>
        <dbReference type="ARBA" id="ARBA00023136"/>
    </source>
</evidence>
<organism evidence="10">
    <name type="scientific">hydrothermal vent metagenome</name>
    <dbReference type="NCBI Taxonomy" id="652676"/>
    <lineage>
        <taxon>unclassified sequences</taxon>
        <taxon>metagenomes</taxon>
        <taxon>ecological metagenomes</taxon>
    </lineage>
</organism>
<dbReference type="GO" id="GO:0017004">
    <property type="term" value="P:cytochrome complex assembly"/>
    <property type="evidence" value="ECO:0007669"/>
    <property type="project" value="UniProtKB-KW"/>
</dbReference>
<keyword evidence="9" id="KW-0472">Membrane</keyword>
<evidence type="ECO:0000256" key="2">
    <source>
        <dbReference type="ARBA" id="ARBA00022475"/>
    </source>
</evidence>
<dbReference type="GO" id="GO:0046872">
    <property type="term" value="F:metal ion binding"/>
    <property type="evidence" value="ECO:0007669"/>
    <property type="project" value="UniProtKB-KW"/>
</dbReference>